<dbReference type="InterPro" id="IPR057666">
    <property type="entry name" value="DrpA_SLOG"/>
</dbReference>
<name>A0A6G4X4Z3_9ACTN</name>
<dbReference type="Proteomes" id="UP000477722">
    <property type="component" value="Unassembled WGS sequence"/>
</dbReference>
<reference evidence="2 3" key="1">
    <citation type="submission" date="2020-02" db="EMBL/GenBank/DDBJ databases">
        <title>Whole-genome analyses of novel actinobacteria.</title>
        <authorList>
            <person name="Sahin N."/>
            <person name="Tatar D."/>
        </authorList>
    </citation>
    <scope>NUCLEOTIDE SEQUENCE [LARGE SCALE GENOMIC DNA]</scope>
    <source>
        <strain evidence="2 3">SB3404</strain>
    </source>
</reference>
<feature type="domain" description="Smf/DprA SLOG" evidence="1">
    <location>
        <begin position="13"/>
        <end position="148"/>
    </location>
</feature>
<dbReference type="EMBL" id="JAAKZZ010000496">
    <property type="protein sequence ID" value="NGO72606.1"/>
    <property type="molecule type" value="Genomic_DNA"/>
</dbReference>
<evidence type="ECO:0000313" key="3">
    <source>
        <dbReference type="Proteomes" id="UP000477722"/>
    </source>
</evidence>
<dbReference type="Gene3D" id="3.40.50.450">
    <property type="match status" value="1"/>
</dbReference>
<protein>
    <recommendedName>
        <fullName evidence="1">Smf/DprA SLOG domain-containing protein</fullName>
    </recommendedName>
</protein>
<dbReference type="SUPFAM" id="SSF102405">
    <property type="entry name" value="MCP/YpsA-like"/>
    <property type="match status" value="1"/>
</dbReference>
<sequence length="149" mass="16128">MRTAAITGTRSTGHRSPDDYAGLFADYLAPFAEGAHFYVGGAQGIDTMSLLWLAANTKALITVVVPGSVGQQPAEARQAITRCRNRIKEITELGAPELCTPAYHARNRYMVDRTGMAIGFPHHADEASGTWQTLNYASQQGKPRLIVPV</sequence>
<keyword evidence="3" id="KW-1185">Reference proteome</keyword>
<dbReference type="AlphaFoldDB" id="A0A6G4X4Z3"/>
<gene>
    <name evidence="2" type="ORF">G5C65_30470</name>
</gene>
<comment type="caution">
    <text evidence="2">The sequence shown here is derived from an EMBL/GenBank/DDBJ whole genome shotgun (WGS) entry which is preliminary data.</text>
</comment>
<dbReference type="RefSeq" id="WP_165302284.1">
    <property type="nucleotide sequence ID" value="NZ_JAAKZZ010000496.1"/>
</dbReference>
<dbReference type="Pfam" id="PF02481">
    <property type="entry name" value="DNA_processg_A"/>
    <property type="match status" value="1"/>
</dbReference>
<evidence type="ECO:0000313" key="2">
    <source>
        <dbReference type="EMBL" id="NGO72606.1"/>
    </source>
</evidence>
<organism evidence="2 3">
    <name type="scientific">Streptomyces boncukensis</name>
    <dbReference type="NCBI Taxonomy" id="2711219"/>
    <lineage>
        <taxon>Bacteria</taxon>
        <taxon>Bacillati</taxon>
        <taxon>Actinomycetota</taxon>
        <taxon>Actinomycetes</taxon>
        <taxon>Kitasatosporales</taxon>
        <taxon>Streptomycetaceae</taxon>
        <taxon>Streptomyces</taxon>
    </lineage>
</organism>
<proteinExistence type="predicted"/>
<accession>A0A6G4X4Z3</accession>
<evidence type="ECO:0000259" key="1">
    <source>
        <dbReference type="Pfam" id="PF02481"/>
    </source>
</evidence>